<dbReference type="Gene3D" id="2.40.50.1020">
    <property type="entry name" value="LytTr DNA-binding domain"/>
    <property type="match status" value="1"/>
</dbReference>
<keyword evidence="1" id="KW-1133">Transmembrane helix</keyword>
<dbReference type="PROSITE" id="PS50930">
    <property type="entry name" value="HTH_LYTTR"/>
    <property type="match status" value="1"/>
</dbReference>
<keyword evidence="1" id="KW-0472">Membrane</keyword>
<dbReference type="PANTHER" id="PTHR37299">
    <property type="entry name" value="TRANSCRIPTIONAL REGULATOR-RELATED"/>
    <property type="match status" value="1"/>
</dbReference>
<reference evidence="3" key="1">
    <citation type="submission" date="2022-09" db="EMBL/GenBank/DDBJ databases">
        <title>Comparative genomics and taxonomic characterization of three novel marine species of genus Reichenbachiella exhibiting antioxidant and polysaccharide degradation activities.</title>
        <authorList>
            <person name="Muhammad N."/>
            <person name="Lee Y.-J."/>
            <person name="Ko J."/>
            <person name="Kim S.-G."/>
        </authorList>
    </citation>
    <scope>NUCLEOTIDE SEQUENCE</scope>
    <source>
        <strain evidence="3">BKB1-1</strain>
    </source>
</reference>
<feature type="transmembrane region" description="Helical" evidence="1">
    <location>
        <begin position="112"/>
        <end position="131"/>
    </location>
</feature>
<keyword evidence="1" id="KW-0812">Transmembrane</keyword>
<dbReference type="PANTHER" id="PTHR37299:SF1">
    <property type="entry name" value="STAGE 0 SPORULATION PROTEIN A HOMOLOG"/>
    <property type="match status" value="1"/>
</dbReference>
<evidence type="ECO:0000313" key="4">
    <source>
        <dbReference type="Proteomes" id="UP001065174"/>
    </source>
</evidence>
<dbReference type="RefSeq" id="WP_262310571.1">
    <property type="nucleotide sequence ID" value="NZ_CP106679.1"/>
</dbReference>
<protein>
    <submittedName>
        <fullName evidence="3">LytTR family transcriptional regulator</fullName>
    </submittedName>
</protein>
<feature type="domain" description="HTH LytTR-type" evidence="2">
    <location>
        <begin position="152"/>
        <end position="248"/>
    </location>
</feature>
<evidence type="ECO:0000313" key="3">
    <source>
        <dbReference type="EMBL" id="UXP33142.1"/>
    </source>
</evidence>
<dbReference type="EMBL" id="CP106679">
    <property type="protein sequence ID" value="UXP33142.1"/>
    <property type="molecule type" value="Genomic_DNA"/>
</dbReference>
<evidence type="ECO:0000256" key="1">
    <source>
        <dbReference type="SAM" id="Phobius"/>
    </source>
</evidence>
<dbReference type="SMART" id="SM00850">
    <property type="entry name" value="LytTR"/>
    <property type="match status" value="1"/>
</dbReference>
<dbReference type="Pfam" id="PF04397">
    <property type="entry name" value="LytTR"/>
    <property type="match status" value="1"/>
</dbReference>
<gene>
    <name evidence="3" type="ORF">N6H18_04135</name>
</gene>
<dbReference type="InterPro" id="IPR046947">
    <property type="entry name" value="LytR-like"/>
</dbReference>
<feature type="transmembrane region" description="Helical" evidence="1">
    <location>
        <begin position="31"/>
        <end position="54"/>
    </location>
</feature>
<feature type="transmembrane region" description="Helical" evidence="1">
    <location>
        <begin position="66"/>
        <end position="92"/>
    </location>
</feature>
<sequence>MKIVGHILFWITITGLLTLIFGRSYQSFSESFYFVCLLLPVIVGTAYFFNYYIVVKYLFARRYFKFVLYSFYLLIISLNLEMLVITTAFILLAEYDYANMNPITTDVSILTITLYFVVFGLSFIRLIRFYFHNQKSISYYQDEVEKSKIDSITIKENRSNRQVFFEDIRYIESLGDYVTIHLFNEKIITKEKISSLENRMPQIFVRIHRSFMVNRLHISSFNKEQITIANQTLPISRTYKQKVFSSLN</sequence>
<proteinExistence type="predicted"/>
<accession>A0ABY6CRK2</accession>
<feature type="transmembrane region" description="Helical" evidence="1">
    <location>
        <begin position="7"/>
        <end position="25"/>
    </location>
</feature>
<organism evidence="3 4">
    <name type="scientific">Reichenbachiella agarivorans</name>
    <dbReference type="NCBI Taxonomy" id="2979464"/>
    <lineage>
        <taxon>Bacteria</taxon>
        <taxon>Pseudomonadati</taxon>
        <taxon>Bacteroidota</taxon>
        <taxon>Cytophagia</taxon>
        <taxon>Cytophagales</taxon>
        <taxon>Reichenbachiellaceae</taxon>
        <taxon>Reichenbachiella</taxon>
    </lineage>
</organism>
<dbReference type="InterPro" id="IPR007492">
    <property type="entry name" value="LytTR_DNA-bd_dom"/>
</dbReference>
<name>A0ABY6CRK2_9BACT</name>
<evidence type="ECO:0000259" key="2">
    <source>
        <dbReference type="PROSITE" id="PS50930"/>
    </source>
</evidence>
<dbReference type="Proteomes" id="UP001065174">
    <property type="component" value="Chromosome"/>
</dbReference>
<keyword evidence="4" id="KW-1185">Reference proteome</keyword>